<accession>A0A8B2ZKI9</accession>
<reference evidence="1 2" key="1">
    <citation type="submission" date="2018-08" db="EMBL/GenBank/DDBJ databases">
        <title>A genome reference for cultivated species of the human gut microbiota.</title>
        <authorList>
            <person name="Zou Y."/>
            <person name="Xue W."/>
            <person name="Luo G."/>
        </authorList>
    </citation>
    <scope>NUCLEOTIDE SEQUENCE [LARGE SCALE GENOMIC DNA]</scope>
    <source>
        <strain evidence="1 2">OM08-17AT</strain>
    </source>
</reference>
<comment type="caution">
    <text evidence="1">The sequence shown here is derived from an EMBL/GenBank/DDBJ whole genome shotgun (WGS) entry which is preliminary data.</text>
</comment>
<organism evidence="1 2">
    <name type="scientific">Staphylococcus warneri</name>
    <dbReference type="NCBI Taxonomy" id="1292"/>
    <lineage>
        <taxon>Bacteria</taxon>
        <taxon>Bacillati</taxon>
        <taxon>Bacillota</taxon>
        <taxon>Bacilli</taxon>
        <taxon>Bacillales</taxon>
        <taxon>Staphylococcaceae</taxon>
        <taxon>Staphylococcus</taxon>
    </lineage>
</organism>
<sequence length="92" mass="10734">MEKQIDSQSLKDRIKISLEFEESIDRVAQQPYLSKANDNTKIALINELNSKIADELIEIMEENDIQFINPKIVNKDIVKAVKEDMENQEDKR</sequence>
<protein>
    <submittedName>
        <fullName evidence="1">Uncharacterized protein</fullName>
    </submittedName>
</protein>
<dbReference type="AlphaFoldDB" id="A0A8B2ZKI9"/>
<gene>
    <name evidence="1" type="ORF">DXC19_11625</name>
</gene>
<dbReference type="Proteomes" id="UP000261016">
    <property type="component" value="Unassembled WGS sequence"/>
</dbReference>
<dbReference type="EMBL" id="QSTD01000009">
    <property type="protein sequence ID" value="RGM28326.1"/>
    <property type="molecule type" value="Genomic_DNA"/>
</dbReference>
<dbReference type="RefSeq" id="WP_117725981.1">
    <property type="nucleotide sequence ID" value="NZ_CABMFV010000009.1"/>
</dbReference>
<name>A0A8B2ZKI9_STAWA</name>
<proteinExistence type="predicted"/>
<evidence type="ECO:0000313" key="2">
    <source>
        <dbReference type="Proteomes" id="UP000261016"/>
    </source>
</evidence>
<evidence type="ECO:0000313" key="1">
    <source>
        <dbReference type="EMBL" id="RGM28326.1"/>
    </source>
</evidence>